<protein>
    <submittedName>
        <fullName evidence="1">Uncharacterized protein</fullName>
    </submittedName>
</protein>
<dbReference type="Proteomes" id="UP000029736">
    <property type="component" value="Unassembled WGS sequence"/>
</dbReference>
<comment type="caution">
    <text evidence="1">The sequence shown here is derived from an EMBL/GenBank/DDBJ whole genome shotgun (WGS) entry which is preliminary data.</text>
</comment>
<dbReference type="AlphaFoldDB" id="A0A098SBV7"/>
<name>A0A098SBV7_9BACT</name>
<evidence type="ECO:0000313" key="1">
    <source>
        <dbReference type="EMBL" id="KGE89656.1"/>
    </source>
</evidence>
<reference evidence="1 2" key="1">
    <citation type="journal article" date="2014" name="Int. J. Syst. Evol. Microbiol.">
        <title>Phaeodactylibacter xiamenensis gen. nov., sp. nov., a member of the family Saprospiraceae isolated from the marine alga Phaeodactylum tricornutum.</title>
        <authorList>
            <person name="Chen Z.Jr."/>
            <person name="Lei X."/>
            <person name="Lai Q."/>
            <person name="Li Y."/>
            <person name="Zhang B."/>
            <person name="Zhang J."/>
            <person name="Zhang H."/>
            <person name="Yang L."/>
            <person name="Zheng W."/>
            <person name="Tian Y."/>
            <person name="Yu Z."/>
            <person name="Xu H.Jr."/>
            <person name="Zheng T."/>
        </authorList>
    </citation>
    <scope>NUCLEOTIDE SEQUENCE [LARGE SCALE GENOMIC DNA]</scope>
    <source>
        <strain evidence="1 2">KD52</strain>
    </source>
</reference>
<keyword evidence="2" id="KW-1185">Reference proteome</keyword>
<sequence length="64" mass="7158">MCFYILAMIKFTPPQYFQIFELFYQKNIVGSTKLGDSGTRITMGLLWLRRRCGAVEHGPGGAAG</sequence>
<gene>
    <name evidence="1" type="ORF">IX84_01065</name>
</gene>
<evidence type="ECO:0000313" key="2">
    <source>
        <dbReference type="Proteomes" id="UP000029736"/>
    </source>
</evidence>
<dbReference type="EMBL" id="JPOS01000003">
    <property type="protein sequence ID" value="KGE89656.1"/>
    <property type="molecule type" value="Genomic_DNA"/>
</dbReference>
<proteinExistence type="predicted"/>
<accession>A0A098SBV7</accession>
<organism evidence="1 2">
    <name type="scientific">Phaeodactylibacter xiamenensis</name>
    <dbReference type="NCBI Taxonomy" id="1524460"/>
    <lineage>
        <taxon>Bacteria</taxon>
        <taxon>Pseudomonadati</taxon>
        <taxon>Bacteroidota</taxon>
        <taxon>Saprospiria</taxon>
        <taxon>Saprospirales</taxon>
        <taxon>Haliscomenobacteraceae</taxon>
        <taxon>Phaeodactylibacter</taxon>
    </lineage>
</organism>